<dbReference type="InterPro" id="IPR050561">
    <property type="entry name" value="PTP"/>
</dbReference>
<dbReference type="InterPro" id="IPR057023">
    <property type="entry name" value="PTP-SAK"/>
</dbReference>
<protein>
    <recommendedName>
        <fullName evidence="3">Tyrosine specific protein phosphatases domain-containing protein</fullName>
    </recommendedName>
</protein>
<evidence type="ECO:0000313" key="4">
    <source>
        <dbReference type="EMBL" id="GBG32722.1"/>
    </source>
</evidence>
<dbReference type="Proteomes" id="UP000241890">
    <property type="component" value="Unassembled WGS sequence"/>
</dbReference>
<dbReference type="GO" id="GO:0016791">
    <property type="term" value="F:phosphatase activity"/>
    <property type="evidence" value="ECO:0007669"/>
    <property type="project" value="UniProtKB-ARBA"/>
</dbReference>
<feature type="domain" description="Tyrosine specific protein phosphatases" evidence="3">
    <location>
        <begin position="346"/>
        <end position="401"/>
    </location>
</feature>
<dbReference type="InterPro" id="IPR000387">
    <property type="entry name" value="Tyr_Pase_dom"/>
</dbReference>
<dbReference type="InterPro" id="IPR016130">
    <property type="entry name" value="Tyr_Pase_AS"/>
</dbReference>
<proteinExistence type="predicted"/>
<name>A0A2R5GPB8_9STRA</name>
<dbReference type="EMBL" id="BEYU01000128">
    <property type="protein sequence ID" value="GBG32722.1"/>
    <property type="molecule type" value="Genomic_DNA"/>
</dbReference>
<feature type="region of interest" description="Disordered" evidence="2">
    <location>
        <begin position="509"/>
        <end position="576"/>
    </location>
</feature>
<dbReference type="Pfam" id="PF22784">
    <property type="entry name" value="PTP-SAK"/>
    <property type="match status" value="1"/>
</dbReference>
<reference evidence="4 5" key="1">
    <citation type="submission" date="2017-12" db="EMBL/GenBank/DDBJ databases">
        <title>Sequencing, de novo assembly and annotation of complete genome of a new Thraustochytrid species, strain FCC1311.</title>
        <authorList>
            <person name="Sedici K."/>
            <person name="Godart F."/>
            <person name="Aiese Cigliano R."/>
            <person name="Sanseverino W."/>
            <person name="Barakat M."/>
            <person name="Ortet P."/>
            <person name="Marechal E."/>
            <person name="Cagnac O."/>
            <person name="Amato A."/>
        </authorList>
    </citation>
    <scope>NUCLEOTIDE SEQUENCE [LARGE SCALE GENOMIC DNA]</scope>
</reference>
<evidence type="ECO:0000313" key="5">
    <source>
        <dbReference type="Proteomes" id="UP000241890"/>
    </source>
</evidence>
<dbReference type="PROSITE" id="PS00383">
    <property type="entry name" value="TYR_PHOSPHATASE_1"/>
    <property type="match status" value="1"/>
</dbReference>
<dbReference type="PROSITE" id="PS50056">
    <property type="entry name" value="TYR_PHOSPHATASE_2"/>
    <property type="match status" value="1"/>
</dbReference>
<organism evidence="4 5">
    <name type="scientific">Hondaea fermentalgiana</name>
    <dbReference type="NCBI Taxonomy" id="2315210"/>
    <lineage>
        <taxon>Eukaryota</taxon>
        <taxon>Sar</taxon>
        <taxon>Stramenopiles</taxon>
        <taxon>Bigyra</taxon>
        <taxon>Labyrinthulomycetes</taxon>
        <taxon>Thraustochytrida</taxon>
        <taxon>Thraustochytriidae</taxon>
        <taxon>Hondaea</taxon>
    </lineage>
</organism>
<evidence type="ECO:0000256" key="2">
    <source>
        <dbReference type="SAM" id="MobiDB-lite"/>
    </source>
</evidence>
<comment type="caution">
    <text evidence="4">The sequence shown here is derived from an EMBL/GenBank/DDBJ whole genome shotgun (WGS) entry which is preliminary data.</text>
</comment>
<dbReference type="InParanoid" id="A0A2R5GPB8"/>
<evidence type="ECO:0000259" key="3">
    <source>
        <dbReference type="PROSITE" id="PS50056"/>
    </source>
</evidence>
<feature type="compositionally biased region" description="Basic residues" evidence="2">
    <location>
        <begin position="567"/>
        <end position="576"/>
    </location>
</feature>
<keyword evidence="5" id="KW-1185">Reference proteome</keyword>
<feature type="region of interest" description="Disordered" evidence="2">
    <location>
        <begin position="99"/>
        <end position="199"/>
    </location>
</feature>
<accession>A0A2R5GPB8</accession>
<dbReference type="CDD" id="cd14494">
    <property type="entry name" value="PTP_DSP_cys"/>
    <property type="match status" value="1"/>
</dbReference>
<gene>
    <name evidence="4" type="ORF">FCC1311_089472</name>
</gene>
<feature type="compositionally biased region" description="Acidic residues" evidence="2">
    <location>
        <begin position="108"/>
        <end position="147"/>
    </location>
</feature>
<dbReference type="OrthoDB" id="2017893at2759"/>
<dbReference type="Gene3D" id="3.90.190.10">
    <property type="entry name" value="Protein tyrosine phosphatase superfamily"/>
    <property type="match status" value="1"/>
</dbReference>
<dbReference type="SUPFAM" id="SSF52799">
    <property type="entry name" value="(Phosphotyrosine protein) phosphatases II"/>
    <property type="match status" value="1"/>
</dbReference>
<dbReference type="AlphaFoldDB" id="A0A2R5GPB8"/>
<feature type="compositionally biased region" description="Basic and acidic residues" evidence="2">
    <location>
        <begin position="148"/>
        <end position="161"/>
    </location>
</feature>
<feature type="region of interest" description="Disordered" evidence="2">
    <location>
        <begin position="1"/>
        <end position="71"/>
    </location>
</feature>
<dbReference type="InterPro" id="IPR029021">
    <property type="entry name" value="Prot-tyrosine_phosphatase-like"/>
</dbReference>
<evidence type="ECO:0000256" key="1">
    <source>
        <dbReference type="ARBA" id="ARBA00022801"/>
    </source>
</evidence>
<keyword evidence="1" id="KW-0378">Hydrolase</keyword>
<dbReference type="PANTHER" id="PTHR23339">
    <property type="entry name" value="TYROSINE SPECIFIC PROTEIN PHOSPHATASE AND DUAL SPECIFICITY PROTEIN PHOSPHATASE"/>
    <property type="match status" value="1"/>
</dbReference>
<sequence length="576" mass="62495">MGGGAGEAPCLARSISVDTLPETPRSAESLATRKDDCDSPASPRTPKTPSGITTTTTTTTTTTLVDLRSSSSVLRRRLRLGGIRENVVAPLVAAKMRDETLHEKDGRDEDDEDDDDDEDSDIDGDLVDNADDDDEEEEEDDRDDDDHKEDCYSTSRRERAGSAHASFPASPEAGESMSGIPGCIGPAPPLSPSDSDQKRPCVLSVEDEIGIEALLDFSSALPSRLPEVSAVERDRKAYAGPTDESNWVIPGRLMVGAYPAEADDQSHDALLNAILECGVTTFVCLQAEYNHYAPATAPIRPYIRDAFRLCQMREREARQKSPNEVCAASKLGFLHLPIVDCKVTGDEVVRALAEALCWRLVSGEVIYLHCWGGHGRTGTLVAVMLGMLYKISKSEALKRTQLYHDCRSCPLQVQSPQTFSQRMQVLRILDSVRGRPSILEQHLANPYASRDMGQIFQLPVAPTSAAALRAKRPLEIEPLPVSLMRDTDVSSPLVANGMDRAGRTTMDMCKRRKLGPLSRPRSLRPPPMSSGHFQPANVVAGSTPPRSGASDPAAVPSNAAVGTPGTARKRNLHLVR</sequence>
<feature type="compositionally biased region" description="Low complexity" evidence="2">
    <location>
        <begin position="53"/>
        <end position="71"/>
    </location>
</feature>